<feature type="region of interest" description="Disordered" evidence="5">
    <location>
        <begin position="1"/>
        <end position="151"/>
    </location>
</feature>
<sequence length="902" mass="102439">MMLKKKRNIRQREESSDGEGETTNQIPFLEETYHTQVKNVQKSLQEKLEKKSKKKDGKSGGAEGGGVGVGSSGSLLSFDHDEEEEGEVFQIKKSSHSKKVARKLREQARKERQREELSRLVKESAEKGKKLSDVKGNGAANKQLGTRSKPQDRAELILNGLEAEVAAMEEEDRRELEESVPLVAPGVIPDAATIFAARKRRQIARETGGRADYIPLDDTQRYRNTSGKTGREESRLVREDDNDASGSDEEGRVSFTMKQQTSRQRMQDVISENAEDGSDQDKDHDEELQRWEQEQIKKGTSVPQAQDTAPSSSAAAAAAVAASYYYQQEFPYGQPANQYAAPVGGAYGLGAEQQPIVHALNTTPMCEMPSVTTEQVKKKLKDWFESVKDVHRAHERELDQLQERLESSADTSISLKDTQGDVTGQYRFFQEMKGYVKDLVECFGEKVVIIDGLEMAMTVLLKSRADALAQRRQTDIRDQSVEFTGMLQRAALSANFDSGSKAKSEDITKQRRAAEREARRARRRRARESQSAEETGSHMEGMSSDDEQRESDADKFNKERDRIMAESQQVFEDVMEDYHAISFILGRFQRWKFQHGESYREAYISLCLPKLLGPLVRLQLLDWNPLESDCHDLEEMPWYESMLFFGFQQSEDIDSEDLDASLIPSLVQKVVLPKLTDMVKEVWDPVSSTQTNRLVSLIHKLVEDYPTVNSDSKNTRDLLKALVERMRRTLDEDVYMPLFPKDMLEKSAAANSFMQRQFWSCVKLLGNLLLWHGLISEDHLLELAVDGLLNRYMLLSLQNSDVNDDSILKCERIVATFPPQWFKDLQGDETLRQLEPFCRYLEHAAESLKRQGTVGNDIERRIARSGLKAVTKLLVTIHAMDHALNISQGLSLRDMKEILEKQ</sequence>
<dbReference type="RefSeq" id="XP_022100458.1">
    <property type="nucleotide sequence ID" value="XM_022244766.1"/>
</dbReference>
<organism evidence="7 8">
    <name type="scientific">Acanthaster planci</name>
    <name type="common">Crown-of-thorns starfish</name>
    <dbReference type="NCBI Taxonomy" id="133434"/>
    <lineage>
        <taxon>Eukaryota</taxon>
        <taxon>Metazoa</taxon>
        <taxon>Echinodermata</taxon>
        <taxon>Eleutherozoa</taxon>
        <taxon>Asterozoa</taxon>
        <taxon>Asteroidea</taxon>
        <taxon>Valvatacea</taxon>
        <taxon>Valvatida</taxon>
        <taxon>Acanthasteridae</taxon>
        <taxon>Acanthaster</taxon>
    </lineage>
</organism>
<feature type="coiled-coil region" evidence="4">
    <location>
        <begin position="384"/>
        <end position="411"/>
    </location>
</feature>
<dbReference type="AlphaFoldDB" id="A0A8B7Z4A0"/>
<dbReference type="Proteomes" id="UP000694845">
    <property type="component" value="Unplaced"/>
</dbReference>
<proteinExistence type="inferred from homology"/>
<evidence type="ECO:0000259" key="6">
    <source>
        <dbReference type="Pfam" id="PF07842"/>
    </source>
</evidence>
<reference evidence="8" key="1">
    <citation type="submission" date="2025-08" db="UniProtKB">
        <authorList>
            <consortium name="RefSeq"/>
        </authorList>
    </citation>
    <scope>IDENTIFICATION</scope>
</reference>
<evidence type="ECO:0000313" key="7">
    <source>
        <dbReference type="Proteomes" id="UP000694845"/>
    </source>
</evidence>
<dbReference type="KEGG" id="aplc:110984508"/>
<dbReference type="PANTHER" id="PTHR12214">
    <property type="entry name" value="GC-RICH SEQUENCE DNA-BINDING FACTOR"/>
    <property type="match status" value="1"/>
</dbReference>
<gene>
    <name evidence="8" type="primary">LOC110984508</name>
</gene>
<feature type="compositionally biased region" description="Basic and acidic residues" evidence="5">
    <location>
        <begin position="500"/>
        <end position="518"/>
    </location>
</feature>
<evidence type="ECO:0000313" key="8">
    <source>
        <dbReference type="RefSeq" id="XP_022100458.1"/>
    </source>
</evidence>
<dbReference type="InterPro" id="IPR028211">
    <property type="entry name" value="Ntr2"/>
</dbReference>
<evidence type="ECO:0000256" key="1">
    <source>
        <dbReference type="ARBA" id="ARBA00004123"/>
    </source>
</evidence>
<dbReference type="CTD" id="94104"/>
<evidence type="ECO:0000256" key="3">
    <source>
        <dbReference type="ARBA" id="ARBA00023242"/>
    </source>
</evidence>
<evidence type="ECO:0000256" key="2">
    <source>
        <dbReference type="ARBA" id="ARBA00010801"/>
    </source>
</evidence>
<evidence type="ECO:0000256" key="4">
    <source>
        <dbReference type="SAM" id="Coils"/>
    </source>
</evidence>
<keyword evidence="7" id="KW-1185">Reference proteome</keyword>
<dbReference type="Pfam" id="PF15458">
    <property type="entry name" value="NTR2"/>
    <property type="match status" value="1"/>
</dbReference>
<feature type="coiled-coil region" evidence="4">
    <location>
        <begin position="151"/>
        <end position="178"/>
    </location>
</feature>
<keyword evidence="3" id="KW-0539">Nucleus</keyword>
<dbReference type="PANTHER" id="PTHR12214:SF0">
    <property type="entry name" value="LD29489P"/>
    <property type="match status" value="1"/>
</dbReference>
<comment type="similarity">
    <text evidence="2">Belongs to the GCF family.</text>
</comment>
<evidence type="ECO:0000256" key="5">
    <source>
        <dbReference type="SAM" id="MobiDB-lite"/>
    </source>
</evidence>
<feature type="compositionally biased region" description="Basic and acidic residues" evidence="5">
    <location>
        <begin position="103"/>
        <end position="133"/>
    </location>
</feature>
<dbReference type="GO" id="GO:0000390">
    <property type="term" value="P:spliceosomal complex disassembly"/>
    <property type="evidence" value="ECO:0007669"/>
    <property type="project" value="InterPro"/>
</dbReference>
<keyword evidence="4" id="KW-0175">Coiled coil</keyword>
<name>A0A8B7Z4A0_ACAPL</name>
<dbReference type="GO" id="GO:0071008">
    <property type="term" value="C:U2-type post-mRNA release spliceosomal complex"/>
    <property type="evidence" value="ECO:0007669"/>
    <property type="project" value="InterPro"/>
</dbReference>
<dbReference type="OMA" id="MKNICLW"/>
<dbReference type="InterPro" id="IPR022783">
    <property type="entry name" value="GCFC_dom"/>
</dbReference>
<protein>
    <submittedName>
        <fullName evidence="8">PAX3- and PAX7-binding protein 1-like</fullName>
    </submittedName>
</protein>
<feature type="region of interest" description="Disordered" evidence="5">
    <location>
        <begin position="498"/>
        <end position="554"/>
    </location>
</feature>
<feature type="region of interest" description="Disordered" evidence="5">
    <location>
        <begin position="204"/>
        <end position="287"/>
    </location>
</feature>
<dbReference type="GO" id="GO:0003677">
    <property type="term" value="F:DNA binding"/>
    <property type="evidence" value="ECO:0007669"/>
    <property type="project" value="InterPro"/>
</dbReference>
<dbReference type="Pfam" id="PF07842">
    <property type="entry name" value="GCFC"/>
    <property type="match status" value="1"/>
</dbReference>
<feature type="compositionally biased region" description="Gly residues" evidence="5">
    <location>
        <begin position="59"/>
        <end position="71"/>
    </location>
</feature>
<feature type="compositionally biased region" description="Basic and acidic residues" evidence="5">
    <location>
        <begin position="229"/>
        <end position="239"/>
    </location>
</feature>
<feature type="domain" description="GCF C-terminal" evidence="6">
    <location>
        <begin position="585"/>
        <end position="793"/>
    </location>
</feature>
<dbReference type="OrthoDB" id="429427at2759"/>
<accession>A0A8B7Z4A0</accession>
<comment type="subcellular location">
    <subcellularLocation>
        <location evidence="1">Nucleus</location>
    </subcellularLocation>
</comment>
<dbReference type="GeneID" id="110984508"/>
<feature type="compositionally biased region" description="Basic residues" evidence="5">
    <location>
        <begin position="93"/>
        <end position="102"/>
    </location>
</feature>
<dbReference type="InterPro" id="IPR012890">
    <property type="entry name" value="GCFC2-like"/>
</dbReference>